<evidence type="ECO:0000256" key="1">
    <source>
        <dbReference type="SAM" id="Phobius"/>
    </source>
</evidence>
<dbReference type="Pfam" id="PF00487">
    <property type="entry name" value="FA_desaturase"/>
    <property type="match status" value="1"/>
</dbReference>
<keyword evidence="1" id="KW-1133">Transmembrane helix</keyword>
<keyword evidence="1" id="KW-0472">Membrane</keyword>
<dbReference type="GO" id="GO:0006629">
    <property type="term" value="P:lipid metabolic process"/>
    <property type="evidence" value="ECO:0007669"/>
    <property type="project" value="InterPro"/>
</dbReference>
<evidence type="ECO:0000313" key="3">
    <source>
        <dbReference type="EMBL" id="PWV97259.1"/>
    </source>
</evidence>
<dbReference type="EMBL" id="QGTR01000007">
    <property type="protein sequence ID" value="PWV97259.1"/>
    <property type="molecule type" value="Genomic_DNA"/>
</dbReference>
<keyword evidence="1" id="KW-0812">Transmembrane</keyword>
<evidence type="ECO:0000313" key="4">
    <source>
        <dbReference type="Proteomes" id="UP000246352"/>
    </source>
</evidence>
<organism evidence="3 4">
    <name type="scientific">Hoeflea marina</name>
    <dbReference type="NCBI Taxonomy" id="274592"/>
    <lineage>
        <taxon>Bacteria</taxon>
        <taxon>Pseudomonadati</taxon>
        <taxon>Pseudomonadota</taxon>
        <taxon>Alphaproteobacteria</taxon>
        <taxon>Hyphomicrobiales</taxon>
        <taxon>Rhizobiaceae</taxon>
        <taxon>Hoeflea</taxon>
    </lineage>
</organism>
<proteinExistence type="predicted"/>
<sequence length="304" mass="34971">MRDNAEWRTLLLAGVCYAVWLALTFGLRDLPFAAQVLLLIPVITLHSSLQHEVLHGHPFRNQMLNDLMMTPPIGILVPYQRFKACHLAHHINETITDPYDDPESYYLDPEVWNRKSAWLKALLTLNNTLVGRVTLGPALATIGFARAEWSKIRAGDRQLGGIWVRHLAGVSLILVLISRFGSLSAAGYFMAAYFGMGLLMVRSFLEHQAVDKTNARSVIIETRGPLAMLFLNNNLHSVHHAYPSLAWYRLPAFFQLNRDRFMRMNGGYRFRSYFEVFRRYALTPKEPVAWPLDRARLRRRRDQP</sequence>
<protein>
    <submittedName>
        <fullName evidence="3">Fatty acid desaturase</fullName>
    </submittedName>
</protein>
<feature type="transmembrane region" description="Helical" evidence="1">
    <location>
        <begin position="7"/>
        <end position="26"/>
    </location>
</feature>
<keyword evidence="4" id="KW-1185">Reference proteome</keyword>
<feature type="transmembrane region" description="Helical" evidence="1">
    <location>
        <begin position="162"/>
        <end position="180"/>
    </location>
</feature>
<gene>
    <name evidence="3" type="ORF">DFR52_107173</name>
</gene>
<name>A0A317PIP6_9HYPH</name>
<dbReference type="AlphaFoldDB" id="A0A317PIP6"/>
<feature type="transmembrane region" description="Helical" evidence="1">
    <location>
        <begin position="186"/>
        <end position="205"/>
    </location>
</feature>
<dbReference type="CDD" id="cd03509">
    <property type="entry name" value="DesA_FADS-like"/>
    <property type="match status" value="1"/>
</dbReference>
<dbReference type="Proteomes" id="UP000246352">
    <property type="component" value="Unassembled WGS sequence"/>
</dbReference>
<dbReference type="OrthoDB" id="784276at2"/>
<evidence type="ECO:0000259" key="2">
    <source>
        <dbReference type="Pfam" id="PF00487"/>
    </source>
</evidence>
<feature type="domain" description="Fatty acid desaturase" evidence="2">
    <location>
        <begin position="34"/>
        <end position="269"/>
    </location>
</feature>
<comment type="caution">
    <text evidence="3">The sequence shown here is derived from an EMBL/GenBank/DDBJ whole genome shotgun (WGS) entry which is preliminary data.</text>
</comment>
<reference evidence="3 4" key="1">
    <citation type="submission" date="2018-05" db="EMBL/GenBank/DDBJ databases">
        <title>Genomic Encyclopedia of Type Strains, Phase IV (KMG-IV): sequencing the most valuable type-strain genomes for metagenomic binning, comparative biology and taxonomic classification.</title>
        <authorList>
            <person name="Goeker M."/>
        </authorList>
    </citation>
    <scope>NUCLEOTIDE SEQUENCE [LARGE SCALE GENOMIC DNA]</scope>
    <source>
        <strain evidence="3 4">DSM 16791</strain>
    </source>
</reference>
<accession>A0A317PIP6</accession>
<dbReference type="InterPro" id="IPR005804">
    <property type="entry name" value="FA_desaturase_dom"/>
</dbReference>